<reference evidence="3" key="1">
    <citation type="submission" date="2007-03" db="EMBL/GenBank/DDBJ databases">
        <title>Annotation of Culex pipiens quinquefasciatus.</title>
        <authorList>
            <consortium name="The Broad Institute Genome Sequencing Platform"/>
            <person name="Atkinson P.W."/>
            <person name="Hemingway J."/>
            <person name="Christensen B.M."/>
            <person name="Higgs S."/>
            <person name="Kodira C."/>
            <person name="Hannick L."/>
            <person name="Megy K."/>
            <person name="O'Leary S."/>
            <person name="Pearson M."/>
            <person name="Haas B.J."/>
            <person name="Mauceli E."/>
            <person name="Wortman J.R."/>
            <person name="Lee N.H."/>
            <person name="Guigo R."/>
            <person name="Stanke M."/>
            <person name="Alvarado L."/>
            <person name="Amedeo P."/>
            <person name="Antoine C.H."/>
            <person name="Arensburger P."/>
            <person name="Bidwell S.L."/>
            <person name="Crawford M."/>
            <person name="Camaro F."/>
            <person name="Devon K."/>
            <person name="Engels R."/>
            <person name="Hammond M."/>
            <person name="Howarth C."/>
            <person name="Koehrsen M."/>
            <person name="Lawson D."/>
            <person name="Montgomery P."/>
            <person name="Nene V."/>
            <person name="Nusbaum C."/>
            <person name="Puiu D."/>
            <person name="Romero-Severson J."/>
            <person name="Severson D.W."/>
            <person name="Shumway M."/>
            <person name="Sisk P."/>
            <person name="Stolte C."/>
            <person name="Zeng Q."/>
            <person name="Eisenstadt E."/>
            <person name="Fraser-Liggett C."/>
            <person name="Strausberg R."/>
            <person name="Galagan J."/>
            <person name="Birren B."/>
            <person name="Collins F.H."/>
        </authorList>
    </citation>
    <scope>NUCLEOTIDE SEQUENCE [LARGE SCALE GENOMIC DNA]</scope>
    <source>
        <strain evidence="3">JHB</strain>
    </source>
</reference>
<dbReference type="InParanoid" id="B0XHW0"/>
<dbReference type="HOGENOM" id="CLU_580389_0_0_1"/>
<gene>
    <name evidence="4" type="primary">6053080</name>
    <name evidence="3" type="ORF">CpipJ_CPIJ019003</name>
</gene>
<dbReference type="PANTHER" id="PTHR23143">
    <property type="entry name" value="TRICHOHYALIN-RELATED"/>
    <property type="match status" value="1"/>
</dbReference>
<sequence>MHFSSLSIKIEYSIPLPTFRRFIQLSAKISATLSTQNNEVIPSLPAINTKFHLKPQPNHIFVPKLLSADDDDRTPVNMQMAMKIDHRQRWLMAVASTSVPCRVNWAGTRHPLNSIRQKRYCLVIKLYGGAIGSVVHTFGRELGPFRIPHSKDPERIPFPEKARSYLFRGSIPSVRAGRHGVQQYTIISLGEGESNLLSAGTVPFFELAGEVNNRCSAQIPEEEARIQDCSSEFCGAGLRGRFGRWELWQVVEVKCRNSEKVRWVYFVEFVMSFRLVDSEKVKSQESRVKSQESRVKSQESRVKSQESRVKSQESRVKSQESRVKSQESLRVVKSQESRVKSQESRVKSQESRVKSQESRVKSQESRVKSQESRVKSQESRVKSQESRVKSQESRLSKIGHHHVSDVPELTASLPATSGALGAIPTPLGKTRPLWPGLEIFANINLNGSARGNHVFPQEFLESNKREFGRLK</sequence>
<dbReference type="Gene3D" id="1.20.5.340">
    <property type="match status" value="2"/>
</dbReference>
<comment type="similarity">
    <text evidence="1">Belongs to the GOLGA6 family.</text>
</comment>
<evidence type="ECO:0000256" key="2">
    <source>
        <dbReference type="SAM" id="MobiDB-lite"/>
    </source>
</evidence>
<feature type="compositionally biased region" description="Basic and acidic residues" evidence="2">
    <location>
        <begin position="333"/>
        <end position="395"/>
    </location>
</feature>
<evidence type="ECO:0000313" key="4">
    <source>
        <dbReference type="EnsemblMetazoa" id="CPIJ019003-PA"/>
    </source>
</evidence>
<proteinExistence type="inferred from homology"/>
<reference evidence="4" key="2">
    <citation type="submission" date="2021-02" db="UniProtKB">
        <authorList>
            <consortium name="EnsemblMetazoa"/>
        </authorList>
    </citation>
    <scope>IDENTIFICATION</scope>
    <source>
        <strain evidence="4">JHB</strain>
    </source>
</reference>
<dbReference type="VEuPathDB" id="VectorBase:CPIJ019003"/>
<dbReference type="AlphaFoldDB" id="B0XHW0"/>
<accession>B0XHW0</accession>
<organism>
    <name type="scientific">Culex quinquefasciatus</name>
    <name type="common">Southern house mosquito</name>
    <name type="synonym">Culex pungens</name>
    <dbReference type="NCBI Taxonomy" id="7176"/>
    <lineage>
        <taxon>Eukaryota</taxon>
        <taxon>Metazoa</taxon>
        <taxon>Ecdysozoa</taxon>
        <taxon>Arthropoda</taxon>
        <taxon>Hexapoda</taxon>
        <taxon>Insecta</taxon>
        <taxon>Pterygota</taxon>
        <taxon>Neoptera</taxon>
        <taxon>Endopterygota</taxon>
        <taxon>Diptera</taxon>
        <taxon>Nematocera</taxon>
        <taxon>Culicoidea</taxon>
        <taxon>Culicidae</taxon>
        <taxon>Culicinae</taxon>
        <taxon>Culicini</taxon>
        <taxon>Culex</taxon>
        <taxon>Culex</taxon>
    </lineage>
</organism>
<feature type="region of interest" description="Disordered" evidence="2">
    <location>
        <begin position="286"/>
        <end position="402"/>
    </location>
</feature>
<dbReference type="Proteomes" id="UP000002320">
    <property type="component" value="Unassembled WGS sequence"/>
</dbReference>
<name>B0XHW0_CULQU</name>
<dbReference type="PANTHER" id="PTHR23143:SF23">
    <property type="entry name" value="ZINC FINGER PROTEIN 729-LIKE"/>
    <property type="match status" value="1"/>
</dbReference>
<dbReference type="KEGG" id="cqu:CpipJ_CPIJ019003"/>
<dbReference type="STRING" id="7176.B0XHW0"/>
<evidence type="ECO:0000256" key="1">
    <source>
        <dbReference type="ARBA" id="ARBA00008368"/>
    </source>
</evidence>
<protein>
    <submittedName>
        <fullName evidence="3 4">Uncharacterized protein</fullName>
    </submittedName>
</protein>
<dbReference type="eggNOG" id="KOG4725">
    <property type="taxonomic scope" value="Eukaryota"/>
</dbReference>
<dbReference type="EMBL" id="DS233219">
    <property type="protein sequence ID" value="EDS28769.1"/>
    <property type="molecule type" value="Genomic_DNA"/>
</dbReference>
<dbReference type="EnsemblMetazoa" id="CPIJ019003-RA">
    <property type="protein sequence ID" value="CPIJ019003-PA"/>
    <property type="gene ID" value="CPIJ019003"/>
</dbReference>
<dbReference type="InterPro" id="IPR026737">
    <property type="entry name" value="GOLGA6L"/>
</dbReference>
<evidence type="ECO:0000313" key="3">
    <source>
        <dbReference type="EMBL" id="EDS28769.1"/>
    </source>
</evidence>
<keyword evidence="5" id="KW-1185">Reference proteome</keyword>
<feature type="compositionally biased region" description="Basic and acidic residues" evidence="2">
    <location>
        <begin position="286"/>
        <end position="327"/>
    </location>
</feature>
<dbReference type="SUPFAM" id="SSF57997">
    <property type="entry name" value="Tropomyosin"/>
    <property type="match status" value="1"/>
</dbReference>
<evidence type="ECO:0000313" key="5">
    <source>
        <dbReference type="Proteomes" id="UP000002320"/>
    </source>
</evidence>